<sequence length="111" mass="12949">MHRRLRARPVLADWADLQGSQATGKRLTNARLASLIAHPVCFDLESSLLFPDVYLFGCPYSRPALLLFWPMLPDVLDSVWTGFISIAFYQLIWISRKLRSDRSHKRRRQLH</sequence>
<proteinExistence type="predicted"/>
<dbReference type="Proteomes" id="UP001596270">
    <property type="component" value="Unassembled WGS sequence"/>
</dbReference>
<keyword evidence="1" id="KW-0472">Membrane</keyword>
<evidence type="ECO:0000313" key="2">
    <source>
        <dbReference type="EMBL" id="MFC6280983.1"/>
    </source>
</evidence>
<evidence type="ECO:0000313" key="3">
    <source>
        <dbReference type="Proteomes" id="UP001596270"/>
    </source>
</evidence>
<feature type="transmembrane region" description="Helical" evidence="1">
    <location>
        <begin position="78"/>
        <end position="98"/>
    </location>
</feature>
<comment type="caution">
    <text evidence="2">The sequence shown here is derived from an EMBL/GenBank/DDBJ whole genome shotgun (WGS) entry which is preliminary data.</text>
</comment>
<protein>
    <submittedName>
        <fullName evidence="2">Uncharacterized protein</fullName>
    </submittedName>
</protein>
<dbReference type="EMBL" id="JBHSRS010000015">
    <property type="protein sequence ID" value="MFC6280983.1"/>
    <property type="molecule type" value="Genomic_DNA"/>
</dbReference>
<name>A0ABW1TUK1_9BURK</name>
<accession>A0ABW1TUK1</accession>
<organism evidence="2 3">
    <name type="scientific">Polaromonas aquatica</name>
    <dbReference type="NCBI Taxonomy" id="332657"/>
    <lineage>
        <taxon>Bacteria</taxon>
        <taxon>Pseudomonadati</taxon>
        <taxon>Pseudomonadota</taxon>
        <taxon>Betaproteobacteria</taxon>
        <taxon>Burkholderiales</taxon>
        <taxon>Comamonadaceae</taxon>
        <taxon>Polaromonas</taxon>
    </lineage>
</organism>
<reference evidence="3" key="1">
    <citation type="journal article" date="2019" name="Int. J. Syst. Evol. Microbiol.">
        <title>The Global Catalogue of Microorganisms (GCM) 10K type strain sequencing project: providing services to taxonomists for standard genome sequencing and annotation.</title>
        <authorList>
            <consortium name="The Broad Institute Genomics Platform"/>
            <consortium name="The Broad Institute Genome Sequencing Center for Infectious Disease"/>
            <person name="Wu L."/>
            <person name="Ma J."/>
        </authorList>
    </citation>
    <scope>NUCLEOTIDE SEQUENCE [LARGE SCALE GENOMIC DNA]</scope>
    <source>
        <strain evidence="3">CCUG 39402</strain>
    </source>
</reference>
<dbReference type="RefSeq" id="WP_371436118.1">
    <property type="nucleotide sequence ID" value="NZ_JBHSRS010000015.1"/>
</dbReference>
<gene>
    <name evidence="2" type="ORF">ACFQND_07035</name>
</gene>
<evidence type="ECO:0000256" key="1">
    <source>
        <dbReference type="SAM" id="Phobius"/>
    </source>
</evidence>
<keyword evidence="3" id="KW-1185">Reference proteome</keyword>
<keyword evidence="1" id="KW-1133">Transmembrane helix</keyword>
<keyword evidence="1" id="KW-0812">Transmembrane</keyword>